<evidence type="ECO:0000313" key="2">
    <source>
        <dbReference type="EMBL" id="KAB2613119.1"/>
    </source>
</evidence>
<reference evidence="2 3" key="3">
    <citation type="submission" date="2019-11" db="EMBL/GenBank/DDBJ databases">
        <title>A de novo genome assembly of a pear dwarfing rootstock.</title>
        <authorList>
            <person name="Wang F."/>
            <person name="Wang J."/>
            <person name="Li S."/>
            <person name="Zhang Y."/>
            <person name="Fang M."/>
            <person name="Ma L."/>
            <person name="Zhao Y."/>
            <person name="Jiang S."/>
        </authorList>
    </citation>
    <scope>NUCLEOTIDE SEQUENCE [LARGE SCALE GENOMIC DNA]</scope>
    <source>
        <strain evidence="2">S2</strain>
        <tissue evidence="2">Leaf</tissue>
    </source>
</reference>
<dbReference type="PANTHER" id="PTHR34270:SF3">
    <property type="entry name" value="PROTEIN RALF-LIKE 16-RELATED"/>
    <property type="match status" value="1"/>
</dbReference>
<reference evidence="2 3" key="1">
    <citation type="submission" date="2019-09" db="EMBL/GenBank/DDBJ databases">
        <authorList>
            <person name="Ou C."/>
        </authorList>
    </citation>
    <scope>NUCLEOTIDE SEQUENCE [LARGE SCALE GENOMIC DNA]</scope>
    <source>
        <strain evidence="2">S2</strain>
        <tissue evidence="2">Leaf</tissue>
    </source>
</reference>
<gene>
    <name evidence="2" type="ORF">D8674_035435</name>
</gene>
<protein>
    <submittedName>
        <fullName evidence="2">Mannan endo-1,4-beta-mannosidase 4-like</fullName>
    </submittedName>
</protein>
<evidence type="ECO:0000313" key="3">
    <source>
        <dbReference type="Proteomes" id="UP000327157"/>
    </source>
</evidence>
<organism evidence="2 3">
    <name type="scientific">Pyrus ussuriensis x Pyrus communis</name>
    <dbReference type="NCBI Taxonomy" id="2448454"/>
    <lineage>
        <taxon>Eukaryota</taxon>
        <taxon>Viridiplantae</taxon>
        <taxon>Streptophyta</taxon>
        <taxon>Embryophyta</taxon>
        <taxon>Tracheophyta</taxon>
        <taxon>Spermatophyta</taxon>
        <taxon>Magnoliopsida</taxon>
        <taxon>eudicotyledons</taxon>
        <taxon>Gunneridae</taxon>
        <taxon>Pentapetalae</taxon>
        <taxon>rosids</taxon>
        <taxon>fabids</taxon>
        <taxon>Rosales</taxon>
        <taxon>Rosaceae</taxon>
        <taxon>Amygdaloideae</taxon>
        <taxon>Maleae</taxon>
        <taxon>Pyrus</taxon>
    </lineage>
</organism>
<proteinExistence type="predicted"/>
<accession>A0A5N5GCC5</accession>
<feature type="chain" id="PRO_5024331680" evidence="1">
    <location>
        <begin position="27"/>
        <end position="72"/>
    </location>
</feature>
<dbReference type="AlphaFoldDB" id="A0A5N5GCC5"/>
<name>A0A5N5GCC5_9ROSA</name>
<evidence type="ECO:0000256" key="1">
    <source>
        <dbReference type="SAM" id="SignalP"/>
    </source>
</evidence>
<keyword evidence="3" id="KW-1185">Reference proteome</keyword>
<dbReference type="EMBL" id="SMOL01000458">
    <property type="protein sequence ID" value="KAB2613119.1"/>
    <property type="molecule type" value="Genomic_DNA"/>
</dbReference>
<sequence>MAMSKTFTLCIVAVLVCSVCIETVSTKSIGYPAVRQDKPFHCRESRCLPPPSSPYSRGCETEEKCRGVRKLK</sequence>
<comment type="caution">
    <text evidence="2">The sequence shown here is derived from an EMBL/GenBank/DDBJ whole genome shotgun (WGS) entry which is preliminary data.</text>
</comment>
<reference evidence="3" key="2">
    <citation type="submission" date="2019-10" db="EMBL/GenBank/DDBJ databases">
        <title>A de novo genome assembly of a pear dwarfing rootstock.</title>
        <authorList>
            <person name="Wang F."/>
            <person name="Wang J."/>
            <person name="Li S."/>
            <person name="Zhang Y."/>
            <person name="Fang M."/>
            <person name="Ma L."/>
            <person name="Zhao Y."/>
            <person name="Jiang S."/>
        </authorList>
    </citation>
    <scope>NUCLEOTIDE SEQUENCE [LARGE SCALE GENOMIC DNA]</scope>
</reference>
<feature type="signal peptide" evidence="1">
    <location>
        <begin position="1"/>
        <end position="26"/>
    </location>
</feature>
<dbReference type="PANTHER" id="PTHR34270">
    <property type="entry name" value="PROTEIN RALF-LIKE 15-RELATED"/>
    <property type="match status" value="1"/>
</dbReference>
<keyword evidence="1" id="KW-0732">Signal</keyword>
<dbReference type="Proteomes" id="UP000327157">
    <property type="component" value="Chromosome 9"/>
</dbReference>
<dbReference type="OrthoDB" id="1090286at2759"/>